<dbReference type="Gene3D" id="1.10.8.10">
    <property type="entry name" value="DNA helicase RuvA subunit, C-terminal domain"/>
    <property type="match status" value="1"/>
</dbReference>
<evidence type="ECO:0000256" key="1">
    <source>
        <dbReference type="ARBA" id="ARBA00022723"/>
    </source>
</evidence>
<feature type="compositionally biased region" description="Basic and acidic residues" evidence="5">
    <location>
        <begin position="349"/>
        <end position="360"/>
    </location>
</feature>
<dbReference type="SUPFAM" id="SSF57850">
    <property type="entry name" value="RING/U-box"/>
    <property type="match status" value="1"/>
</dbReference>
<keyword evidence="4" id="KW-0539">Nucleus</keyword>
<sequence length="565" mass="61360">MATYVFQSSMDLKVRVVHKTYREHYMLFQGYIPNSLSELVVETRKLMVRSDSPILDQFDESYTAGGWTGRISWIDKEGDEILLVDDANFHCYKRSMKPREMGTIIIRLASTMPEPDETMQLKPIEYAFDTAAPAASSVAPGIVLADQKKLPLHKNVLCDVCDSEIRGHRYKCMTCQNYDLCMSCEGKYRHKEHIMLRLPTPDIRCHGAYSVFDKLRQFVTKMTPLVTGEETSTGSTTAAEGRAANAGHSSPKTSHPGTGCNVPKNNGCRKQYVSRKCHKKGYVIPIQCDYKTEAANEATETPATAQPSESSVENRTPFVDLIEALTSVAKQELKSKHDTANGNGSGNAAEEKGNVEKDVAVEEQDSTDELWTVLDGLGSTIPEEVLVQLDSPGPSSVPSPVKNTEPTTPPKETDATASPPNRTQPDVKSKINQLTELVAAAVLEGTRLMSVPSPEQPVPPPTIQDDHDEDAAPVDDPAASAKTSGASSATATGTSSSGPSSADPNKVYSELPHVNHAIHTLITMGFSNDNGWLTRLLESLDGDIPKALDLLLLQPSATNSSSRSS</sequence>
<keyword evidence="2" id="KW-0863">Zinc-finger</keyword>
<dbReference type="PANTHER" id="PTHR15090">
    <property type="entry name" value="SEQUESTOSOME 1-RELATED"/>
    <property type="match status" value="1"/>
</dbReference>
<dbReference type="GO" id="GO:0008270">
    <property type="term" value="F:zinc ion binding"/>
    <property type="evidence" value="ECO:0007669"/>
    <property type="project" value="UniProtKB-KW"/>
</dbReference>
<feature type="region of interest" description="Disordered" evidence="5">
    <location>
        <begin position="450"/>
        <end position="508"/>
    </location>
</feature>
<evidence type="ECO:0000256" key="4">
    <source>
        <dbReference type="ARBA" id="ARBA00023242"/>
    </source>
</evidence>
<dbReference type="Proteomes" id="UP000069272">
    <property type="component" value="Chromosome 2L"/>
</dbReference>
<keyword evidence="1" id="KW-0479">Metal-binding</keyword>
<feature type="compositionally biased region" description="Polar residues" evidence="5">
    <location>
        <begin position="415"/>
        <end position="431"/>
    </location>
</feature>
<dbReference type="GO" id="GO:0044753">
    <property type="term" value="C:amphisome"/>
    <property type="evidence" value="ECO:0007669"/>
    <property type="project" value="TreeGrafter"/>
</dbReference>
<dbReference type="OrthoDB" id="441278at2759"/>
<dbReference type="STRING" id="7167.A0A182F4Z3"/>
<dbReference type="PROSITE" id="PS50030">
    <property type="entry name" value="UBA"/>
    <property type="match status" value="1"/>
</dbReference>
<dbReference type="PANTHER" id="PTHR15090:SF0">
    <property type="entry name" value="SEQUESTOSOME-1"/>
    <property type="match status" value="1"/>
</dbReference>
<feature type="region of interest" description="Disordered" evidence="5">
    <location>
        <begin position="388"/>
        <end position="431"/>
    </location>
</feature>
<feature type="compositionally biased region" description="Low complexity" evidence="5">
    <location>
        <begin position="391"/>
        <end position="406"/>
    </location>
</feature>
<dbReference type="InterPro" id="IPR043145">
    <property type="entry name" value="Znf_ZZ_sf"/>
</dbReference>
<name>A0A182F4Z3_ANOAL</name>
<dbReference type="AlphaFoldDB" id="A0A182F4Z3"/>
<dbReference type="InterPro" id="IPR052260">
    <property type="entry name" value="Autophagy_Rcpt_SigReg"/>
</dbReference>
<dbReference type="InterPro" id="IPR015940">
    <property type="entry name" value="UBA"/>
</dbReference>
<keyword evidence="3" id="KW-0862">Zinc</keyword>
<feature type="compositionally biased region" description="Polar residues" evidence="5">
    <location>
        <begin position="247"/>
        <end position="256"/>
    </location>
</feature>
<evidence type="ECO:0000313" key="6">
    <source>
        <dbReference type="EnsemblMetazoa" id="AALB001535-PA"/>
    </source>
</evidence>
<reference evidence="6" key="2">
    <citation type="submission" date="2022-08" db="UniProtKB">
        <authorList>
            <consortium name="EnsemblMetazoa"/>
        </authorList>
    </citation>
    <scope>IDENTIFICATION</scope>
    <source>
        <strain evidence="6">STECLA/ALBI9_A</strain>
    </source>
</reference>
<dbReference type="Gene3D" id="3.30.60.90">
    <property type="match status" value="1"/>
</dbReference>
<dbReference type="InterPro" id="IPR033741">
    <property type="entry name" value="SQSTM_UBA"/>
</dbReference>
<dbReference type="GO" id="GO:0007032">
    <property type="term" value="P:endosome organization"/>
    <property type="evidence" value="ECO:0007669"/>
    <property type="project" value="TreeGrafter"/>
</dbReference>
<dbReference type="GO" id="GO:0000423">
    <property type="term" value="P:mitophagy"/>
    <property type="evidence" value="ECO:0007669"/>
    <property type="project" value="TreeGrafter"/>
</dbReference>
<dbReference type="PROSITE" id="PS50135">
    <property type="entry name" value="ZF_ZZ_2"/>
    <property type="match status" value="1"/>
</dbReference>
<dbReference type="GO" id="GO:0070013">
    <property type="term" value="C:intracellular organelle lumen"/>
    <property type="evidence" value="ECO:0007669"/>
    <property type="project" value="UniProtKB-ARBA"/>
</dbReference>
<dbReference type="FunFam" id="3.30.60.90:FF:000007">
    <property type="entry name" value="Next to BRCA1 gene 1 protein"/>
    <property type="match status" value="1"/>
</dbReference>
<dbReference type="SUPFAM" id="SSF46934">
    <property type="entry name" value="UBA-like"/>
    <property type="match status" value="1"/>
</dbReference>
<dbReference type="PROSITE" id="PS01357">
    <property type="entry name" value="ZF_ZZ_1"/>
    <property type="match status" value="1"/>
</dbReference>
<dbReference type="GO" id="GO:0070530">
    <property type="term" value="F:K63-linked polyubiquitin modification-dependent protein binding"/>
    <property type="evidence" value="ECO:0007669"/>
    <property type="project" value="TreeGrafter"/>
</dbReference>
<accession>A0A182F4Z3</accession>
<dbReference type="GO" id="GO:0035973">
    <property type="term" value="P:aggrephagy"/>
    <property type="evidence" value="ECO:0007669"/>
    <property type="project" value="TreeGrafter"/>
</dbReference>
<evidence type="ECO:0000256" key="5">
    <source>
        <dbReference type="SAM" id="MobiDB-lite"/>
    </source>
</evidence>
<dbReference type="VEuPathDB" id="VectorBase:AALB20_031305"/>
<dbReference type="KEGG" id="aali:118458369"/>
<feature type="region of interest" description="Disordered" evidence="5">
    <location>
        <begin position="228"/>
        <end position="261"/>
    </location>
</feature>
<dbReference type="InterPro" id="IPR009060">
    <property type="entry name" value="UBA-like_sf"/>
</dbReference>
<reference evidence="6 7" key="1">
    <citation type="journal article" date="2017" name="G3 (Bethesda)">
        <title>The Physical Genome Mapping of Anopheles albimanus Corrected Scaffold Misassemblies and Identified Interarm Rearrangements in Genus Anopheles.</title>
        <authorList>
            <person name="Artemov G.N."/>
            <person name="Peery A.N."/>
            <person name="Jiang X."/>
            <person name="Tu Z."/>
            <person name="Stegniy V.N."/>
            <person name="Sharakhova M.V."/>
            <person name="Sharakhov I.V."/>
        </authorList>
    </citation>
    <scope>NUCLEOTIDE SEQUENCE [LARGE SCALE GENOMIC DNA]</scope>
    <source>
        <strain evidence="6 7">ALBI9_A</strain>
    </source>
</reference>
<dbReference type="CTD" id="35246"/>
<dbReference type="GO" id="GO:0016235">
    <property type="term" value="C:aggresome"/>
    <property type="evidence" value="ECO:0007669"/>
    <property type="project" value="TreeGrafter"/>
</dbReference>
<dbReference type="GO" id="GO:0005080">
    <property type="term" value="F:protein kinase C binding"/>
    <property type="evidence" value="ECO:0007669"/>
    <property type="project" value="TreeGrafter"/>
</dbReference>
<evidence type="ECO:0000313" key="7">
    <source>
        <dbReference type="Proteomes" id="UP000069272"/>
    </source>
</evidence>
<proteinExistence type="predicted"/>
<dbReference type="EnsemblMetazoa" id="AALB001535-RA">
    <property type="protein sequence ID" value="AALB001535-PA"/>
    <property type="gene ID" value="AALB001535"/>
</dbReference>
<keyword evidence="7" id="KW-1185">Reference proteome</keyword>
<evidence type="ECO:0000256" key="2">
    <source>
        <dbReference type="ARBA" id="ARBA00022771"/>
    </source>
</evidence>
<feature type="region of interest" description="Disordered" evidence="5">
    <location>
        <begin position="332"/>
        <end position="367"/>
    </location>
</feature>
<feature type="compositionally biased region" description="Low complexity" evidence="5">
    <location>
        <begin position="474"/>
        <end position="502"/>
    </location>
</feature>
<dbReference type="VEuPathDB" id="VectorBase:AALB001535"/>
<dbReference type="InterPro" id="IPR000433">
    <property type="entry name" value="Znf_ZZ"/>
</dbReference>
<dbReference type="GeneID" id="118458369"/>
<dbReference type="SMART" id="SM00291">
    <property type="entry name" value="ZnF_ZZ"/>
    <property type="match status" value="1"/>
</dbReference>
<dbReference type="Pfam" id="PF00569">
    <property type="entry name" value="ZZ"/>
    <property type="match status" value="1"/>
</dbReference>
<evidence type="ECO:0000256" key="3">
    <source>
        <dbReference type="ARBA" id="ARBA00022833"/>
    </source>
</evidence>
<protein>
    <submittedName>
        <fullName evidence="6">Uncharacterized protein</fullName>
    </submittedName>
</protein>
<dbReference type="CDD" id="cd14320">
    <property type="entry name" value="UBA_SQSTM"/>
    <property type="match status" value="1"/>
</dbReference>
<dbReference type="CDD" id="cd02340">
    <property type="entry name" value="ZZ_NBR1_like"/>
    <property type="match status" value="1"/>
</dbReference>
<feature type="compositionally biased region" description="Low complexity" evidence="5">
    <location>
        <begin position="228"/>
        <end position="241"/>
    </location>
</feature>
<organism evidence="6 7">
    <name type="scientific">Anopheles albimanus</name>
    <name type="common">New world malaria mosquito</name>
    <dbReference type="NCBI Taxonomy" id="7167"/>
    <lineage>
        <taxon>Eukaryota</taxon>
        <taxon>Metazoa</taxon>
        <taxon>Ecdysozoa</taxon>
        <taxon>Arthropoda</taxon>
        <taxon>Hexapoda</taxon>
        <taxon>Insecta</taxon>
        <taxon>Pterygota</taxon>
        <taxon>Neoptera</taxon>
        <taxon>Endopterygota</taxon>
        <taxon>Diptera</taxon>
        <taxon>Nematocera</taxon>
        <taxon>Culicoidea</taxon>
        <taxon>Culicidae</taxon>
        <taxon>Anophelinae</taxon>
        <taxon>Anopheles</taxon>
    </lineage>
</organism>
<dbReference type="RefSeq" id="XP_035776658.1">
    <property type="nucleotide sequence ID" value="XM_035920765.1"/>
</dbReference>